<sequence>MLLATDLDGTFLAGSAEDRLRLYQLINSHPDIRLAYVTGRGRESVLPLLSDPTLPMPDYVICDVGATVVDGPTQQPIQPIQSQIDAIWPGDQVVLEALSGFAGIERQDVPQERRCSFYCTADAISDDFRKAVEALGCDLLYSASRYLDVLPRGVNKGSMLKRLVEQIGIDAQDVLVAGDTLNDLAMFQHGFKGVCVGHSEPALLEATAGNTRVLHAARPGCGGILDAIEHFGFLGARSMQQHLPPSREPGRSDLLIVYHRLPYEEVVENGEIKRRRPLSPNGIIPTLMSFFGEGRNGSWVAWSVRDPKRGPFEDYTQVDGERYPNLTVSRVPLSKQDVDVFYRQFSKEAFWPLLHTFWERARFRDDHWQVFLRVNRAFAERVARDAAHGATVWLHDYNLWMTPAVLRELRPDLKIAFFHHTYFPSADVFNVVPWRRQIIASLLQCDYIGFHIPRQVENFVDVVRGTMPMRVLEETSAAPRFLTYGCAVGLDRYATCIEAGHRVVRLGAHPVGLDVKRIDETLQRDDIRQRMELLRAELEGTRVLLSVERLDFTKGTLEKLLAFEKLLDAHPELQGKITLISICVPAAREMTIYRTLQTQIEQVVGRINGRFSRVGWTPVQFFFRAVPFEELLAYYAMTDVMWITPLRDGLNLVAKEFVAVQGLTGGRGVLVLSEFAGAAAELKGAILTNPHDPEDLVQACYLGLNMGRAEARARLRQLFDIVQHYDNRRWADEFLAAVDTPLPNPDADAARQAS</sequence>
<gene>
    <name evidence="3" type="primary">ggpS</name>
    <name evidence="3" type="ORF">ABSH63_11100</name>
</gene>
<dbReference type="PANTHER" id="PTHR10788:SF106">
    <property type="entry name" value="BCDNA.GH08860"/>
    <property type="match status" value="1"/>
</dbReference>
<comment type="caution">
    <text evidence="3">The sequence shown here is derived from an EMBL/GenBank/DDBJ whole genome shotgun (WGS) entry which is preliminary data.</text>
</comment>
<dbReference type="GO" id="GO:0033828">
    <property type="term" value="F:glucosylglycerol-phosphate synthase activity"/>
    <property type="evidence" value="ECO:0007669"/>
    <property type="project" value="UniProtKB-EC"/>
</dbReference>
<dbReference type="NCBIfam" id="TIGR02398">
    <property type="entry name" value="gluc_glyc_Psyn"/>
    <property type="match status" value="1"/>
</dbReference>
<dbReference type="InterPro" id="IPR006380">
    <property type="entry name" value="SPP-like_dom"/>
</dbReference>
<dbReference type="Gene3D" id="3.90.1070.10">
    <property type="match status" value="1"/>
</dbReference>
<dbReference type="RefSeq" id="WP_352889785.1">
    <property type="nucleotide sequence ID" value="NZ_JBEPIJ010000012.1"/>
</dbReference>
<dbReference type="SUPFAM" id="SSF56784">
    <property type="entry name" value="HAD-like"/>
    <property type="match status" value="1"/>
</dbReference>
<keyword evidence="4" id="KW-1185">Reference proteome</keyword>
<dbReference type="EC" id="2.4.1.213" evidence="3"/>
<dbReference type="InterPro" id="IPR006379">
    <property type="entry name" value="HAD-SF_hydro_IIB"/>
</dbReference>
<dbReference type="InterPro" id="IPR001830">
    <property type="entry name" value="Glyco_trans_20"/>
</dbReference>
<keyword evidence="3" id="KW-0328">Glycosyltransferase</keyword>
<dbReference type="EMBL" id="JBEPIJ010000012">
    <property type="protein sequence ID" value="MES0874547.1"/>
    <property type="molecule type" value="Genomic_DNA"/>
</dbReference>
<comment type="similarity">
    <text evidence="1">Belongs to the glycosyltransferase 20 family.</text>
</comment>
<evidence type="ECO:0000313" key="4">
    <source>
        <dbReference type="Proteomes" id="UP001465331"/>
    </source>
</evidence>
<dbReference type="Proteomes" id="UP001465331">
    <property type="component" value="Unassembled WGS sequence"/>
</dbReference>
<dbReference type="InterPro" id="IPR036412">
    <property type="entry name" value="HAD-like_sf"/>
</dbReference>
<dbReference type="PANTHER" id="PTHR10788">
    <property type="entry name" value="TREHALOSE-6-PHOSPHATE SYNTHASE"/>
    <property type="match status" value="1"/>
</dbReference>
<dbReference type="SUPFAM" id="SSF53756">
    <property type="entry name" value="UDP-Glycosyltransferase/glycogen phosphorylase"/>
    <property type="match status" value="1"/>
</dbReference>
<dbReference type="NCBIfam" id="TIGR01484">
    <property type="entry name" value="HAD-SF-IIB"/>
    <property type="match status" value="1"/>
</dbReference>
<dbReference type="InterPro" id="IPR023214">
    <property type="entry name" value="HAD_sf"/>
</dbReference>
<dbReference type="SFLD" id="SFLDG01140">
    <property type="entry name" value="C2.B:_Phosphomannomutase_and_P"/>
    <property type="match status" value="1"/>
</dbReference>
<dbReference type="CDD" id="cd03788">
    <property type="entry name" value="GT20_TPS"/>
    <property type="match status" value="1"/>
</dbReference>
<dbReference type="SFLD" id="SFLDS00003">
    <property type="entry name" value="Haloacid_Dehalogenase"/>
    <property type="match status" value="1"/>
</dbReference>
<dbReference type="Gene3D" id="3.40.50.1000">
    <property type="entry name" value="HAD superfamily/HAD-like"/>
    <property type="match status" value="1"/>
</dbReference>
<proteinExistence type="inferred from homology"/>
<keyword evidence="3" id="KW-0808">Transferase</keyword>
<reference evidence="3 4" key="1">
    <citation type="submission" date="2024-06" db="EMBL/GenBank/DDBJ databases">
        <authorList>
            <person name="Li Z."/>
            <person name="Jiang Y."/>
        </authorList>
    </citation>
    <scope>NUCLEOTIDE SEQUENCE [LARGE SCALE GENOMIC DNA]</scope>
    <source>
        <strain evidence="3 4">HSW-8</strain>
    </source>
</reference>
<evidence type="ECO:0000313" key="3">
    <source>
        <dbReference type="EMBL" id="MES0874547.1"/>
    </source>
</evidence>
<accession>A0ABV2ABC7</accession>
<dbReference type="InterPro" id="IPR012764">
    <property type="entry name" value="Gluc_glyc_Psyn"/>
</dbReference>
<dbReference type="Pfam" id="PF05116">
    <property type="entry name" value="S6PP"/>
    <property type="match status" value="1"/>
</dbReference>
<feature type="domain" description="Sucrose phosphatase-like" evidence="2">
    <location>
        <begin position="2"/>
        <end position="232"/>
    </location>
</feature>
<dbReference type="Gene3D" id="3.40.50.2000">
    <property type="entry name" value="Glycogen Phosphorylase B"/>
    <property type="match status" value="2"/>
</dbReference>
<name>A0ABV2ABC7_9GAMM</name>
<protein>
    <submittedName>
        <fullName evidence="3">Glucosylglycerol-phosphate synthase</fullName>
        <ecNumber evidence="3">2.4.1.213</ecNumber>
    </submittedName>
</protein>
<evidence type="ECO:0000259" key="2">
    <source>
        <dbReference type="Pfam" id="PF05116"/>
    </source>
</evidence>
<evidence type="ECO:0000256" key="1">
    <source>
        <dbReference type="ARBA" id="ARBA00008799"/>
    </source>
</evidence>
<organism evidence="3 4">
    <name type="scientific">Sinimarinibacterium thermocellulolyticum</name>
    <dbReference type="NCBI Taxonomy" id="3170016"/>
    <lineage>
        <taxon>Bacteria</taxon>
        <taxon>Pseudomonadati</taxon>
        <taxon>Pseudomonadota</taxon>
        <taxon>Gammaproteobacteria</taxon>
        <taxon>Nevskiales</taxon>
        <taxon>Nevskiaceae</taxon>
        <taxon>Sinimarinibacterium</taxon>
    </lineage>
</organism>
<dbReference type="Pfam" id="PF00982">
    <property type="entry name" value="Glyco_transf_20"/>
    <property type="match status" value="1"/>
</dbReference>
<dbReference type="SFLD" id="SFLDG01141">
    <property type="entry name" value="C2.B.1:_Sucrose_Phosphatase_Li"/>
    <property type="match status" value="1"/>
</dbReference>